<keyword evidence="1" id="KW-0732">Signal</keyword>
<dbReference type="AlphaFoldDB" id="A5CFD3"/>
<dbReference type="EMBL" id="AM494475">
    <property type="protein sequence ID" value="CAM81079.1"/>
    <property type="molecule type" value="Genomic_DNA"/>
</dbReference>
<dbReference type="HOGENOM" id="CLU_1045237_0_0_5"/>
<dbReference type="SUPFAM" id="SSF56925">
    <property type="entry name" value="OMPA-like"/>
    <property type="match status" value="1"/>
</dbReference>
<proteinExistence type="predicted"/>
<dbReference type="Proteomes" id="UP000001565">
    <property type="component" value="Chromosome"/>
</dbReference>
<evidence type="ECO:0000313" key="2">
    <source>
        <dbReference type="EMBL" id="CAM81079.1"/>
    </source>
</evidence>
<feature type="signal peptide" evidence="1">
    <location>
        <begin position="1"/>
        <end position="22"/>
    </location>
</feature>
<evidence type="ECO:0008006" key="4">
    <source>
        <dbReference type="Google" id="ProtNLM"/>
    </source>
</evidence>
<sequence length="266" mass="29315">MKMRKFWLAIALSLPCSLPAVVAYDLSDLKKLEELEQLKKLQHLQQQLEQEEKILSYYFRLYGGRSSCVQEELDLSASVNASDRRIFTEVSNFANQYANSPIWGLSLGVYCTRSLMLELSLSYMQNMIFGCDMDISTTRGLIKLKNVPLGACIKAIADLAETSIPSVSAECKLCWDICSGSFGSLFVTGGICIQSIYGDTTTMNNKVILPGSTVGIGAAISITKSTSLTMEINGICLSSSHVFRNENIKIESLYGYNVLLGVKHNL</sequence>
<dbReference type="InterPro" id="IPR011250">
    <property type="entry name" value="OMP/PagP_B-barrel"/>
</dbReference>
<evidence type="ECO:0000313" key="3">
    <source>
        <dbReference type="Proteomes" id="UP000001565"/>
    </source>
</evidence>
<feature type="chain" id="PRO_5002680160" description="OmpA-like autotransporter" evidence="1">
    <location>
        <begin position="23"/>
        <end position="266"/>
    </location>
</feature>
<evidence type="ECO:0000256" key="1">
    <source>
        <dbReference type="SAM" id="SignalP"/>
    </source>
</evidence>
<name>A5CFD3_ORITB</name>
<accession>A5CFD3</accession>
<organism evidence="2 3">
    <name type="scientific">Orientia tsutsugamushi (strain Boryong)</name>
    <name type="common">Rickettsia tsutsugamushi</name>
    <dbReference type="NCBI Taxonomy" id="357244"/>
    <lineage>
        <taxon>Bacteria</taxon>
        <taxon>Pseudomonadati</taxon>
        <taxon>Pseudomonadota</taxon>
        <taxon>Alphaproteobacteria</taxon>
        <taxon>Rickettsiales</taxon>
        <taxon>Rickettsiaceae</taxon>
        <taxon>Rickettsieae</taxon>
        <taxon>Orientia</taxon>
    </lineage>
</organism>
<dbReference type="KEGG" id="ots:OTBS_1984"/>
<protein>
    <recommendedName>
        <fullName evidence="4">OmpA-like autotransporter</fullName>
    </recommendedName>
</protein>
<gene>
    <name evidence="2" type="ordered locus">OTBS_1984</name>
</gene>
<reference evidence="2 3" key="1">
    <citation type="journal article" date="2007" name="Proc. Natl. Acad. Sci. U.S.A.">
        <title>The Orientia tsutsugamushi genome reveals massive proliferation of conjugative type IV secretion system and host-cell interaction genes.</title>
        <authorList>
            <person name="Cho N.-H."/>
            <person name="Kim H.-R."/>
            <person name="Lee J.-H."/>
            <person name="Kim S.-Y."/>
            <person name="Kim J."/>
            <person name="Cha S."/>
            <person name="Kim S.-Y."/>
            <person name="Darby A.C."/>
            <person name="Fuxelius H.-H."/>
            <person name="Yin J."/>
            <person name="Kim J.H."/>
            <person name="Kim J."/>
            <person name="Lee S.J."/>
            <person name="Koh Y.-S."/>
            <person name="Jang W.-J."/>
            <person name="Park K.-H."/>
            <person name="Andersson S.G.E."/>
            <person name="Choi M.-S."/>
            <person name="Kim I.-S."/>
        </authorList>
    </citation>
    <scope>NUCLEOTIDE SEQUENCE [LARGE SCALE GENOMIC DNA]</scope>
    <source>
        <strain evidence="2 3">Boryong</strain>
    </source>
</reference>